<reference evidence="8" key="1">
    <citation type="submission" date="2020-05" db="EMBL/GenBank/DDBJ databases">
        <authorList>
            <person name="Chiriac C."/>
            <person name="Salcher M."/>
            <person name="Ghai R."/>
            <person name="Kavagutti S V."/>
        </authorList>
    </citation>
    <scope>NUCLEOTIDE SEQUENCE</scope>
</reference>
<dbReference type="AlphaFoldDB" id="A0A6J7EF91"/>
<keyword evidence="4 6" id="KW-1133">Transmembrane helix</keyword>
<dbReference type="PROSITE" id="PS50156">
    <property type="entry name" value="SSD"/>
    <property type="match status" value="1"/>
</dbReference>
<dbReference type="GO" id="GO:0005886">
    <property type="term" value="C:plasma membrane"/>
    <property type="evidence" value="ECO:0007669"/>
    <property type="project" value="UniProtKB-SubCell"/>
</dbReference>
<name>A0A6J7EF91_9ZZZZ</name>
<dbReference type="InterPro" id="IPR004869">
    <property type="entry name" value="MMPL_dom"/>
</dbReference>
<feature type="transmembrane region" description="Helical" evidence="6">
    <location>
        <begin position="175"/>
        <end position="193"/>
    </location>
</feature>
<evidence type="ECO:0000256" key="6">
    <source>
        <dbReference type="SAM" id="Phobius"/>
    </source>
</evidence>
<feature type="transmembrane region" description="Helical" evidence="6">
    <location>
        <begin position="542"/>
        <end position="563"/>
    </location>
</feature>
<dbReference type="PANTHER" id="PTHR33406:SF11">
    <property type="entry name" value="MEMBRANE PROTEIN SCO6666-RELATED"/>
    <property type="match status" value="1"/>
</dbReference>
<feature type="transmembrane region" description="Helical" evidence="6">
    <location>
        <begin position="273"/>
        <end position="296"/>
    </location>
</feature>
<comment type="subcellular location">
    <subcellularLocation>
        <location evidence="1">Cell membrane</location>
        <topology evidence="1">Multi-pass membrane protein</topology>
    </subcellularLocation>
</comment>
<dbReference type="InterPro" id="IPR050545">
    <property type="entry name" value="Mycobact_MmpL"/>
</dbReference>
<keyword evidence="2" id="KW-1003">Cell membrane</keyword>
<evidence type="ECO:0000256" key="5">
    <source>
        <dbReference type="ARBA" id="ARBA00023136"/>
    </source>
</evidence>
<feature type="transmembrane region" description="Helical" evidence="6">
    <location>
        <begin position="360"/>
        <end position="380"/>
    </location>
</feature>
<feature type="transmembrane region" description="Helical" evidence="6">
    <location>
        <begin position="225"/>
        <end position="246"/>
    </location>
</feature>
<keyword evidence="5 6" id="KW-0472">Membrane</keyword>
<dbReference type="Pfam" id="PF03176">
    <property type="entry name" value="MMPL"/>
    <property type="match status" value="2"/>
</dbReference>
<dbReference type="PANTHER" id="PTHR33406">
    <property type="entry name" value="MEMBRANE PROTEIN MJ1562-RELATED"/>
    <property type="match status" value="1"/>
</dbReference>
<feature type="transmembrane region" description="Helical" evidence="6">
    <location>
        <begin position="625"/>
        <end position="646"/>
    </location>
</feature>
<feature type="domain" description="SSD" evidence="7">
    <location>
        <begin position="199"/>
        <end position="324"/>
    </location>
</feature>
<feature type="transmembrane region" description="Helical" evidence="6">
    <location>
        <begin position="583"/>
        <end position="604"/>
    </location>
</feature>
<evidence type="ECO:0000313" key="8">
    <source>
        <dbReference type="EMBL" id="CAB4880841.1"/>
    </source>
</evidence>
<feature type="transmembrane region" description="Helical" evidence="6">
    <location>
        <begin position="302"/>
        <end position="325"/>
    </location>
</feature>
<organism evidence="8">
    <name type="scientific">freshwater metagenome</name>
    <dbReference type="NCBI Taxonomy" id="449393"/>
    <lineage>
        <taxon>unclassified sequences</taxon>
        <taxon>metagenomes</taxon>
        <taxon>ecological metagenomes</taxon>
    </lineage>
</organism>
<proteinExistence type="predicted"/>
<evidence type="ECO:0000256" key="4">
    <source>
        <dbReference type="ARBA" id="ARBA00022989"/>
    </source>
</evidence>
<evidence type="ECO:0000256" key="3">
    <source>
        <dbReference type="ARBA" id="ARBA00022692"/>
    </source>
</evidence>
<dbReference type="Gene3D" id="1.20.1640.10">
    <property type="entry name" value="Multidrug efflux transporter AcrB transmembrane domain"/>
    <property type="match status" value="2"/>
</dbReference>
<keyword evidence="3 6" id="KW-0812">Transmembrane</keyword>
<evidence type="ECO:0000259" key="7">
    <source>
        <dbReference type="PROSITE" id="PS50156"/>
    </source>
</evidence>
<feature type="transmembrane region" description="Helical" evidence="6">
    <location>
        <begin position="516"/>
        <end position="535"/>
    </location>
</feature>
<evidence type="ECO:0000256" key="2">
    <source>
        <dbReference type="ARBA" id="ARBA00022475"/>
    </source>
</evidence>
<evidence type="ECO:0000256" key="1">
    <source>
        <dbReference type="ARBA" id="ARBA00004651"/>
    </source>
</evidence>
<gene>
    <name evidence="8" type="ORF">UFOPK3376_01514</name>
</gene>
<dbReference type="SUPFAM" id="SSF82866">
    <property type="entry name" value="Multidrug efflux transporter AcrB transmembrane domain"/>
    <property type="match status" value="2"/>
</dbReference>
<feature type="transmembrane region" description="Helical" evidence="6">
    <location>
        <begin position="200"/>
        <end position="219"/>
    </location>
</feature>
<dbReference type="EMBL" id="CAFBLP010000034">
    <property type="protein sequence ID" value="CAB4880841.1"/>
    <property type="molecule type" value="Genomic_DNA"/>
</dbReference>
<protein>
    <submittedName>
        <fullName evidence="8">Unannotated protein</fullName>
    </submittedName>
</protein>
<accession>A0A6J7EF91</accession>
<dbReference type="InterPro" id="IPR000731">
    <property type="entry name" value="SSD"/>
</dbReference>
<sequence>MLARIARLSYRHRRLVVVGWLVLLVGVSLIGKSAGSAWSESFQLGGTDSQAAADLLQSRFPTQAGGTADIVFKAPVGVADPAIQQRMETLFAQISNVAHVTGVSGPYDAAGSHQISKDGTIAYAIVHIDVDGQKIPTPTKTQLVALVDAAGGQGLQVEGGGRAFRVTPSLGNSELIGLLAAIVILMIAFGSILAMGLPILTALFGIGVGLAVVGLISHLTSVPDFATQLAAMIGLGVGIDYALFIVTRYRHGLHDGLDPETAVVTALDTAGRAVLFAGTTVVISLLGMLLIGIAFIGGLGVGAAGVVAVTMLASITLLPALLGFVGHNIDKLKLPGVGKIRDPRTTVGYRWGHFLQRHPVPFVVLGLAVLITLAVPAFSIRLGSSDESNSPTTQTTRRAYDLKAEGFGAGASGPLLLAAAIQGPQDLAVLAQLADTISHTPGVAQATPPQPNTANNAAIIRVIPTTTSQDQRTVDLINSLRHDIIPTAVQGTDIQVHVGGVTASFDDIASKMQSRLPLFIGVVLALSFLLLLVVFRSLVVPIKAVIMNLLSIGAAYGVLVAVFQFGWGKNLIGVGRTGPIESFLPMMMFAILFGLSMDYEVFLLSRMKEEYDTNGHDNREAVANGLATTARVITAAAAIMVCVFGSFVAGDQRVIKEFGLGLAVAVFIDATVVRMILVPAAMELLGGANWWFPSWLRWLPKIHIEGNLVPDDSLDDLVVIETT</sequence>